<gene>
    <name evidence="1" type="ORF">SAMN06295920_101516</name>
</gene>
<organism evidence="1 2">
    <name type="scientific">Rhizorhabdus histidinilytica</name>
    <dbReference type="NCBI Taxonomy" id="439228"/>
    <lineage>
        <taxon>Bacteria</taxon>
        <taxon>Pseudomonadati</taxon>
        <taxon>Pseudomonadota</taxon>
        <taxon>Alphaproteobacteria</taxon>
        <taxon>Sphingomonadales</taxon>
        <taxon>Sphingomonadaceae</taxon>
        <taxon>Rhizorhabdus</taxon>
    </lineage>
</organism>
<dbReference type="RefSeq" id="WP_079646448.1">
    <property type="nucleotide sequence ID" value="NZ_JBDHSL010000005.1"/>
</dbReference>
<dbReference type="AlphaFoldDB" id="A0A1T5A3R4"/>
<accession>A0A1T5A3R4</accession>
<dbReference type="EMBL" id="FUYM01000001">
    <property type="protein sequence ID" value="SKB29283.1"/>
    <property type="molecule type" value="Genomic_DNA"/>
</dbReference>
<protein>
    <submittedName>
        <fullName evidence="1">Uncharacterized protein</fullName>
    </submittedName>
</protein>
<evidence type="ECO:0000313" key="1">
    <source>
        <dbReference type="EMBL" id="SKB29283.1"/>
    </source>
</evidence>
<keyword evidence="2" id="KW-1185">Reference proteome</keyword>
<evidence type="ECO:0000313" key="2">
    <source>
        <dbReference type="Proteomes" id="UP000189818"/>
    </source>
</evidence>
<sequence length="228" mass="24954">MPRLSDYQRALADAVRHGGEDRPVPPGLSVSGLALTRRVRHSWCMGRVRRAAPLTLAILTEDDREEIVAEWVARGGGTSSFFETEAEAFLTFVSRRLDRPSHASSLCRFERAVIRARGASTMRRLIRPASIDSMVQRSPHADLVELHAPVEQLLEALAKTRRWPAICEGSHRLLVAPGIAGLVRDASPVEIALWHAAERPVPAKDYWPAARSLVACGALETVAGVDGC</sequence>
<name>A0A1T5A3R4_9SPHN</name>
<dbReference type="STRING" id="439228.SAMN06295920_101516"/>
<proteinExistence type="predicted"/>
<reference evidence="2" key="1">
    <citation type="submission" date="2017-02" db="EMBL/GenBank/DDBJ databases">
        <authorList>
            <person name="Varghese N."/>
            <person name="Submissions S."/>
        </authorList>
    </citation>
    <scope>NUCLEOTIDE SEQUENCE [LARGE SCALE GENOMIC DNA]</scope>
    <source>
        <strain evidence="2">UM2</strain>
    </source>
</reference>
<dbReference type="Proteomes" id="UP000189818">
    <property type="component" value="Unassembled WGS sequence"/>
</dbReference>